<dbReference type="InterPro" id="IPR023214">
    <property type="entry name" value="HAD_sf"/>
</dbReference>
<keyword evidence="1" id="KW-0378">Hydrolase</keyword>
<dbReference type="InterPro" id="IPR041492">
    <property type="entry name" value="HAD_2"/>
</dbReference>
<dbReference type="SFLD" id="SFLDG01129">
    <property type="entry name" value="C1.5:_HAD__Beta-PGM__Phosphata"/>
    <property type="match status" value="1"/>
</dbReference>
<organism evidence="1 2">
    <name type="scientific">Pelagibacterium halotolerans (strain DSM 22347 / JCM 15775 / CGMCC 1.7692 / B2)</name>
    <dbReference type="NCBI Taxonomy" id="1082931"/>
    <lineage>
        <taxon>Bacteria</taxon>
        <taxon>Pseudomonadati</taxon>
        <taxon>Pseudomonadota</taxon>
        <taxon>Alphaproteobacteria</taxon>
        <taxon>Hyphomicrobiales</taxon>
        <taxon>Devosiaceae</taxon>
        <taxon>Pelagibacterium</taxon>
    </lineage>
</organism>
<evidence type="ECO:0000313" key="1">
    <source>
        <dbReference type="EMBL" id="AEQ53501.1"/>
    </source>
</evidence>
<evidence type="ECO:0000313" key="2">
    <source>
        <dbReference type="Proteomes" id="UP000008850"/>
    </source>
</evidence>
<dbReference type="Gene3D" id="3.40.50.1000">
    <property type="entry name" value="HAD superfamily/HAD-like"/>
    <property type="match status" value="1"/>
</dbReference>
<dbReference type="CDD" id="cd07505">
    <property type="entry name" value="HAD_BPGM-like"/>
    <property type="match status" value="1"/>
</dbReference>
<accession>G4RA18</accession>
<dbReference type="eggNOG" id="COG0637">
    <property type="taxonomic scope" value="Bacteria"/>
</dbReference>
<dbReference type="NCBIfam" id="TIGR01509">
    <property type="entry name" value="HAD-SF-IA-v3"/>
    <property type="match status" value="1"/>
</dbReference>
<dbReference type="RefSeq" id="WP_014132645.1">
    <property type="nucleotide sequence ID" value="NC_016078.1"/>
</dbReference>
<dbReference type="PANTHER" id="PTHR18901">
    <property type="entry name" value="2-DEOXYGLUCOSE-6-PHOSPHATE PHOSPHATASE 2"/>
    <property type="match status" value="1"/>
</dbReference>
<dbReference type="Pfam" id="PF13419">
    <property type="entry name" value="HAD_2"/>
    <property type="match status" value="1"/>
</dbReference>
<dbReference type="EMBL" id="CP003075">
    <property type="protein sequence ID" value="AEQ53501.1"/>
    <property type="molecule type" value="Genomic_DNA"/>
</dbReference>
<dbReference type="InterPro" id="IPR006439">
    <property type="entry name" value="HAD-SF_hydro_IA"/>
</dbReference>
<protein>
    <submittedName>
        <fullName evidence="1">HAD-superfamily hydrolase subfamily IA, variant 3</fullName>
    </submittedName>
</protein>
<gene>
    <name evidence="1" type="ordered locus">KKY_3516</name>
</gene>
<dbReference type="SUPFAM" id="SSF56784">
    <property type="entry name" value="HAD-like"/>
    <property type="match status" value="1"/>
</dbReference>
<reference evidence="1 2" key="1">
    <citation type="journal article" date="2012" name="J. Bacteriol.">
        <title>Complete genome sequence of Pelagibacterium halotolerans B2T.</title>
        <authorList>
            <person name="Huo Y.Y."/>
            <person name="Cheng H."/>
            <person name="Han X.F."/>
            <person name="Jiang X.W."/>
            <person name="Sun C."/>
            <person name="Zhang X.Q."/>
            <person name="Zhu X.F."/>
            <person name="Liu Y.F."/>
            <person name="Li P.F."/>
            <person name="Ni P.X."/>
            <person name="Wu M."/>
        </authorList>
    </citation>
    <scope>NUCLEOTIDE SEQUENCE [LARGE SCALE GENOMIC DNA]</scope>
    <source>
        <strain evidence="2">DSM 22347 / JCM 15775 / CGMCC 1.7692 / B2</strain>
    </source>
</reference>
<dbReference type="Gene3D" id="1.10.150.240">
    <property type="entry name" value="Putative phosphatase, domain 2"/>
    <property type="match status" value="1"/>
</dbReference>
<dbReference type="AlphaFoldDB" id="G4RA18"/>
<dbReference type="GO" id="GO:0016787">
    <property type="term" value="F:hydrolase activity"/>
    <property type="evidence" value="ECO:0007669"/>
    <property type="project" value="UniProtKB-KW"/>
</dbReference>
<dbReference type="KEGG" id="phl:KKY_3516"/>
<dbReference type="Proteomes" id="UP000008850">
    <property type="component" value="Chromosome"/>
</dbReference>
<dbReference type="InterPro" id="IPR036412">
    <property type="entry name" value="HAD-like_sf"/>
</dbReference>
<dbReference type="PANTHER" id="PTHR18901:SF38">
    <property type="entry name" value="PSEUDOURIDINE-5'-PHOSPHATASE"/>
    <property type="match status" value="1"/>
</dbReference>
<keyword evidence="2" id="KW-1185">Reference proteome</keyword>
<dbReference type="SFLD" id="SFLDS00003">
    <property type="entry name" value="Haloacid_Dehalogenase"/>
    <property type="match status" value="1"/>
</dbReference>
<name>G4RA18_PELHB</name>
<dbReference type="SFLD" id="SFLDG01135">
    <property type="entry name" value="C1.5.6:_HAD__Beta-PGM__Phospha"/>
    <property type="match status" value="1"/>
</dbReference>
<dbReference type="InterPro" id="IPR023198">
    <property type="entry name" value="PGP-like_dom2"/>
</dbReference>
<proteinExistence type="predicted"/>
<dbReference type="STRING" id="1082931.KKY_3516"/>
<sequence length="237" mass="25758">MSPLAHPFDAVIFDMDGTLLDTEAVFKAIVYEVCTEMGFEMTDLVHGRMVGSSHEATAALLAESFGAHFPYEMFDEKCRSIMKSRLSDVPVKAGARELVMALRELDIPLAVATSSRSNHAMSHLEAAGVIGFFDTIVTRDDVINPKPHPEPYLTAARRLNVEPVHCVAFEDSVSGVRAAHAAGMRTVMVPDLVTPSDEIAALCVAVLESMVHAHDHLVSAPRSANRLQQHLQVKSKG</sequence>
<dbReference type="PRINTS" id="PR00413">
    <property type="entry name" value="HADHALOGNASE"/>
</dbReference>
<dbReference type="HOGENOM" id="CLU_045011_13_3_5"/>